<organism evidence="3">
    <name type="scientific">uncultured Chloroflexia bacterium</name>
    <dbReference type="NCBI Taxonomy" id="1672391"/>
    <lineage>
        <taxon>Bacteria</taxon>
        <taxon>Bacillati</taxon>
        <taxon>Chloroflexota</taxon>
        <taxon>Chloroflexia</taxon>
        <taxon>environmental samples</taxon>
    </lineage>
</organism>
<evidence type="ECO:0000313" key="3">
    <source>
        <dbReference type="EMBL" id="CAA9318877.1"/>
    </source>
</evidence>
<proteinExistence type="predicted"/>
<reference evidence="3" key="1">
    <citation type="submission" date="2020-02" db="EMBL/GenBank/DDBJ databases">
        <authorList>
            <person name="Meier V. D."/>
        </authorList>
    </citation>
    <scope>NUCLEOTIDE SEQUENCE</scope>
    <source>
        <strain evidence="3">AVDCRST_MAG93</strain>
    </source>
</reference>
<accession>A0A6J4KZ53</accession>
<dbReference type="EMBL" id="CADCTR010001905">
    <property type="protein sequence ID" value="CAA9318877.1"/>
    <property type="molecule type" value="Genomic_DNA"/>
</dbReference>
<gene>
    <name evidence="3" type="ORF">AVDCRST_MAG93-5644</name>
</gene>
<dbReference type="Gene3D" id="1.10.3300.10">
    <property type="entry name" value="Jann2411-like domain"/>
    <property type="match status" value="1"/>
</dbReference>
<dbReference type="AlphaFoldDB" id="A0A6J4KZ53"/>
<protein>
    <recommendedName>
        <fullName evidence="2">Zinc finger CGNR domain-containing protein</fullName>
    </recommendedName>
</protein>
<sequence length="291" mass="32904">MGLTEDRPVWAWGSGWHRGPARLVGEWIEVDARKAWRYDPYKVTDEEEQRQLKDLPFTLARITSVDAILDFVGQYGLLHPHRADEGEVYREKVGDWFAAAREFAFLIAVSYLCRAVTNGDNQARAFLRKGWIDFFPHASGISDEDLRLHADMFVAERINVALQLTAPMLVPEITFNGTPSLFRVMHATQSPFQFAIWQLAMLLSRTTPFLPCANPDCGKYFEQEDPRQRYCSPACSARMRQRRVRGKRSTSEPAATDGNLDGKPVSDEEINETGSCAIASNNAASETIDDR</sequence>
<evidence type="ECO:0000259" key="2">
    <source>
        <dbReference type="Pfam" id="PF11706"/>
    </source>
</evidence>
<feature type="compositionally biased region" description="Polar residues" evidence="1">
    <location>
        <begin position="272"/>
        <end position="285"/>
    </location>
</feature>
<evidence type="ECO:0000256" key="1">
    <source>
        <dbReference type="SAM" id="MobiDB-lite"/>
    </source>
</evidence>
<dbReference type="Pfam" id="PF11706">
    <property type="entry name" value="zf-CGNR"/>
    <property type="match status" value="1"/>
</dbReference>
<feature type="region of interest" description="Disordered" evidence="1">
    <location>
        <begin position="241"/>
        <end position="291"/>
    </location>
</feature>
<feature type="domain" description="Zinc finger CGNR" evidence="2">
    <location>
        <begin position="212"/>
        <end position="247"/>
    </location>
</feature>
<name>A0A6J4KZ53_9CHLR</name>
<dbReference type="InterPro" id="IPR021005">
    <property type="entry name" value="Znf_CGNR"/>
</dbReference>
<dbReference type="InterPro" id="IPR023286">
    <property type="entry name" value="ABATE_dom_sf"/>
</dbReference>
<dbReference type="SUPFAM" id="SSF160904">
    <property type="entry name" value="Jann2411-like"/>
    <property type="match status" value="1"/>
</dbReference>